<evidence type="ECO:0000256" key="3">
    <source>
        <dbReference type="ARBA" id="ARBA00010617"/>
    </source>
</evidence>
<keyword evidence="5 10" id="KW-0479">Metal-binding</keyword>
<evidence type="ECO:0000256" key="7">
    <source>
        <dbReference type="ARBA" id="ARBA00023004"/>
    </source>
</evidence>
<dbReference type="InterPro" id="IPR001128">
    <property type="entry name" value="Cyt_P450"/>
</dbReference>
<keyword evidence="6 11" id="KW-0560">Oxidoreductase</keyword>
<feature type="transmembrane region" description="Helical" evidence="12">
    <location>
        <begin position="12"/>
        <end position="28"/>
    </location>
</feature>
<dbReference type="InterPro" id="IPR017972">
    <property type="entry name" value="Cyt_P450_CS"/>
</dbReference>
<keyword evidence="4 10" id="KW-0349">Heme</keyword>
<evidence type="ECO:0000313" key="13">
    <source>
        <dbReference type="Proteomes" id="UP000515159"/>
    </source>
</evidence>
<dbReference type="PRINTS" id="PR00463">
    <property type="entry name" value="EP450I"/>
</dbReference>
<reference evidence="14" key="1">
    <citation type="submission" date="2025-08" db="UniProtKB">
        <authorList>
            <consortium name="RefSeq"/>
        </authorList>
    </citation>
    <scope>IDENTIFICATION</scope>
</reference>
<dbReference type="Proteomes" id="UP000515159">
    <property type="component" value="Chromosome 2"/>
</dbReference>
<evidence type="ECO:0000256" key="2">
    <source>
        <dbReference type="ARBA" id="ARBA00004370"/>
    </source>
</evidence>
<keyword evidence="12" id="KW-0812">Transmembrane</keyword>
<evidence type="ECO:0000256" key="10">
    <source>
        <dbReference type="PIRSR" id="PIRSR602401-1"/>
    </source>
</evidence>
<dbReference type="PANTHER" id="PTHR24300">
    <property type="entry name" value="CYTOCHROME P450 508A4-RELATED"/>
    <property type="match status" value="1"/>
</dbReference>
<dbReference type="RefSeq" id="XP_033785237.1">
    <property type="nucleotide sequence ID" value="XM_033929346.1"/>
</dbReference>
<dbReference type="GO" id="GO:0019369">
    <property type="term" value="P:arachidonate metabolic process"/>
    <property type="evidence" value="ECO:0007669"/>
    <property type="project" value="TreeGrafter"/>
</dbReference>
<dbReference type="PRINTS" id="PR00385">
    <property type="entry name" value="P450"/>
</dbReference>
<comment type="subcellular location">
    <subcellularLocation>
        <location evidence="2">Membrane</location>
    </subcellularLocation>
</comment>
<dbReference type="Gene3D" id="1.10.630.10">
    <property type="entry name" value="Cytochrome P450"/>
    <property type="match status" value="1"/>
</dbReference>
<dbReference type="GeneID" id="117353427"/>
<keyword evidence="12" id="KW-1133">Transmembrane helix</keyword>
<evidence type="ECO:0000313" key="14">
    <source>
        <dbReference type="RefSeq" id="XP_033785237.1"/>
    </source>
</evidence>
<protein>
    <submittedName>
        <fullName evidence="14">Cytochrome P450 2D15-like</fullName>
    </submittedName>
</protein>
<dbReference type="GO" id="GO:0005506">
    <property type="term" value="F:iron ion binding"/>
    <property type="evidence" value="ECO:0007669"/>
    <property type="project" value="InterPro"/>
</dbReference>
<dbReference type="InterPro" id="IPR008069">
    <property type="entry name" value="Cyt_P450_E_grp-I_CYP2D-like"/>
</dbReference>
<dbReference type="KEGG" id="gsh:117353427"/>
<evidence type="ECO:0000256" key="5">
    <source>
        <dbReference type="ARBA" id="ARBA00022723"/>
    </source>
</evidence>
<keyword evidence="7 10" id="KW-0408">Iron</keyword>
<dbReference type="GO" id="GO:0016712">
    <property type="term" value="F:oxidoreductase activity, acting on paired donors, with incorporation or reduction of molecular oxygen, reduced flavin or flavoprotein as one donor, and incorporation of one atom of oxygen"/>
    <property type="evidence" value="ECO:0007669"/>
    <property type="project" value="InterPro"/>
</dbReference>
<dbReference type="GO" id="GO:0020037">
    <property type="term" value="F:heme binding"/>
    <property type="evidence" value="ECO:0007669"/>
    <property type="project" value="InterPro"/>
</dbReference>
<sequence>MELLSSCCNNVTFLGIFLTVFVLLLDFMKRRKTWNRYPPGPSSIPFLGNMLQVDFRQPLVSFKQMSKKYGDVYSLQFCWTNVVVLNGFKVMKQALVIKSEDIADRPPFPIYEHLGLKKNCEGVIIARYGNGWKEQRRFSLSTLRNFGLGKKSVEERIVEEAGFLCSVFESKEGQPFDVHYLINSALSNVICSMVFGERFEYDDKKLLRLIYLFEAEMKAESCLTAQLINVVPAIKYIPGVGKSVFKHLEDILQFIKDIVEEHKATRDPTQQRDFIDAYLDEIEKVKGEPETSFSERNLLLTTLDLFAAGTETTSTTLRWALLFMILHPDIQSKVHEEIDKVIGRDRRPVMGDQVDMPFTNAVIHETQRCGDVLPIGLPHMTYRDAEIQGYFIPKGTTIFTNLSSVLKDETCWENANQFYPEHFLDAEGKFVKREAFMPFSAGRRVCLGEQLARMELFIFFTTFMQCFSFHVPDNQPRPRADPFYAVTLSPYPYQLCAKPR</sequence>
<organism evidence="13 14">
    <name type="scientific">Geotrypetes seraphini</name>
    <name type="common">Gaboon caecilian</name>
    <name type="synonym">Caecilia seraphini</name>
    <dbReference type="NCBI Taxonomy" id="260995"/>
    <lineage>
        <taxon>Eukaryota</taxon>
        <taxon>Metazoa</taxon>
        <taxon>Chordata</taxon>
        <taxon>Craniata</taxon>
        <taxon>Vertebrata</taxon>
        <taxon>Euteleostomi</taxon>
        <taxon>Amphibia</taxon>
        <taxon>Gymnophiona</taxon>
        <taxon>Geotrypetes</taxon>
    </lineage>
</organism>
<evidence type="ECO:0000256" key="6">
    <source>
        <dbReference type="ARBA" id="ARBA00023002"/>
    </source>
</evidence>
<evidence type="ECO:0000256" key="1">
    <source>
        <dbReference type="ARBA" id="ARBA00001971"/>
    </source>
</evidence>
<proteinExistence type="inferred from homology"/>
<evidence type="ECO:0000256" key="9">
    <source>
        <dbReference type="ARBA" id="ARBA00023136"/>
    </source>
</evidence>
<keyword evidence="9 12" id="KW-0472">Membrane</keyword>
<accession>A0A6P8P7K9</accession>
<dbReference type="InParanoid" id="A0A6P8P7K9"/>
<dbReference type="FunCoup" id="A0A6P8P7K9">
    <property type="interactions" value="506"/>
</dbReference>
<keyword evidence="13" id="KW-1185">Reference proteome</keyword>
<dbReference type="Pfam" id="PF00067">
    <property type="entry name" value="p450"/>
    <property type="match status" value="1"/>
</dbReference>
<dbReference type="InterPro" id="IPR036396">
    <property type="entry name" value="Cyt_P450_sf"/>
</dbReference>
<dbReference type="FunFam" id="1.10.630.10:FF:000004">
    <property type="entry name" value="cytochrome P450 2D15 isoform X1"/>
    <property type="match status" value="1"/>
</dbReference>
<comment type="cofactor">
    <cofactor evidence="1 10">
        <name>heme</name>
        <dbReference type="ChEBI" id="CHEBI:30413"/>
    </cofactor>
</comment>
<dbReference type="GO" id="GO:0016020">
    <property type="term" value="C:membrane"/>
    <property type="evidence" value="ECO:0007669"/>
    <property type="project" value="UniProtKB-SubCell"/>
</dbReference>
<comment type="similarity">
    <text evidence="3 11">Belongs to the cytochrome P450 family.</text>
</comment>
<evidence type="ECO:0000256" key="11">
    <source>
        <dbReference type="RuleBase" id="RU000461"/>
    </source>
</evidence>
<evidence type="ECO:0000256" key="4">
    <source>
        <dbReference type="ARBA" id="ARBA00022617"/>
    </source>
</evidence>
<dbReference type="AlphaFoldDB" id="A0A6P8P7K9"/>
<dbReference type="GO" id="GO:0006805">
    <property type="term" value="P:xenobiotic metabolic process"/>
    <property type="evidence" value="ECO:0007669"/>
    <property type="project" value="TreeGrafter"/>
</dbReference>
<dbReference type="InterPro" id="IPR002401">
    <property type="entry name" value="Cyt_P450_E_grp-I"/>
</dbReference>
<keyword evidence="8 11" id="KW-0503">Monooxygenase</keyword>
<evidence type="ECO:0000256" key="12">
    <source>
        <dbReference type="SAM" id="Phobius"/>
    </source>
</evidence>
<dbReference type="SUPFAM" id="SSF48264">
    <property type="entry name" value="Cytochrome P450"/>
    <property type="match status" value="1"/>
</dbReference>
<evidence type="ECO:0000256" key="8">
    <source>
        <dbReference type="ARBA" id="ARBA00023033"/>
    </source>
</evidence>
<dbReference type="PROSITE" id="PS00086">
    <property type="entry name" value="CYTOCHROME_P450"/>
    <property type="match status" value="1"/>
</dbReference>
<gene>
    <name evidence="14" type="primary">LOC117353427</name>
</gene>
<dbReference type="PANTHER" id="PTHR24300:SF1">
    <property type="entry name" value="CYTOCHROME P450 2D6-RELATED"/>
    <property type="match status" value="1"/>
</dbReference>
<name>A0A6P8P7K9_GEOSA</name>
<feature type="binding site" description="axial binding residue" evidence="10">
    <location>
        <position position="446"/>
    </location>
    <ligand>
        <name>heme</name>
        <dbReference type="ChEBI" id="CHEBI:30413"/>
    </ligand>
    <ligandPart>
        <name>Fe</name>
        <dbReference type="ChEBI" id="CHEBI:18248"/>
    </ligandPart>
</feature>
<dbReference type="InterPro" id="IPR050182">
    <property type="entry name" value="Cytochrome_P450_fam2"/>
</dbReference>
<dbReference type="OrthoDB" id="3934656at2759"/>
<dbReference type="GO" id="GO:0005737">
    <property type="term" value="C:cytoplasm"/>
    <property type="evidence" value="ECO:0007669"/>
    <property type="project" value="TreeGrafter"/>
</dbReference>
<dbReference type="PRINTS" id="PR01686">
    <property type="entry name" value="EP450ICYP2D"/>
</dbReference>